<keyword evidence="2" id="KW-0812">Transmembrane</keyword>
<keyword evidence="4" id="KW-1185">Reference proteome</keyword>
<dbReference type="Pfam" id="PF20225">
    <property type="entry name" value="DUF6584"/>
    <property type="match status" value="1"/>
</dbReference>
<sequence length="164" mass="18817">MESERESIEPARDDAEELRRRRRRLKDRVRSAPWRLDLREELAAVYRAEGNASQAGRWSYLAEHVDPAELRAFARSCRDDPVEMMWALRWTGSEERAETELARERLLALRAQARARTGRSIPWEKPDATGMTWQLALGCFAVVLVLVLVVIGAVTAVRCLASQW</sequence>
<dbReference type="Proteomes" id="UP000614741">
    <property type="component" value="Unassembled WGS sequence"/>
</dbReference>
<reference evidence="3 4" key="1">
    <citation type="submission" date="2021-01" db="EMBL/GenBank/DDBJ databases">
        <title>Whole genome shotgun sequence of Cellulomonas phragmiteti NBRC 110785.</title>
        <authorList>
            <person name="Komaki H."/>
            <person name="Tamura T."/>
        </authorList>
    </citation>
    <scope>NUCLEOTIDE SEQUENCE [LARGE SCALE GENOMIC DNA]</scope>
    <source>
        <strain evidence="3 4">NBRC 110785</strain>
    </source>
</reference>
<organism evidence="3 4">
    <name type="scientific">Cellulomonas phragmiteti</name>
    <dbReference type="NCBI Taxonomy" id="478780"/>
    <lineage>
        <taxon>Bacteria</taxon>
        <taxon>Bacillati</taxon>
        <taxon>Actinomycetota</taxon>
        <taxon>Actinomycetes</taxon>
        <taxon>Micrococcales</taxon>
        <taxon>Cellulomonadaceae</taxon>
        <taxon>Cellulomonas</taxon>
    </lineage>
</organism>
<name>A0ABQ4DP89_9CELL</name>
<protein>
    <submittedName>
        <fullName evidence="3">Uncharacterized protein</fullName>
    </submittedName>
</protein>
<dbReference type="InterPro" id="IPR046491">
    <property type="entry name" value="DUF6584"/>
</dbReference>
<keyword evidence="2" id="KW-0472">Membrane</keyword>
<feature type="coiled-coil region" evidence="1">
    <location>
        <begin position="1"/>
        <end position="28"/>
    </location>
</feature>
<evidence type="ECO:0000313" key="4">
    <source>
        <dbReference type="Proteomes" id="UP000614741"/>
    </source>
</evidence>
<evidence type="ECO:0000256" key="1">
    <source>
        <dbReference type="SAM" id="Coils"/>
    </source>
</evidence>
<evidence type="ECO:0000313" key="3">
    <source>
        <dbReference type="EMBL" id="GIG40807.1"/>
    </source>
</evidence>
<keyword evidence="1" id="KW-0175">Coiled coil</keyword>
<evidence type="ECO:0000256" key="2">
    <source>
        <dbReference type="SAM" id="Phobius"/>
    </source>
</evidence>
<comment type="caution">
    <text evidence="3">The sequence shown here is derived from an EMBL/GenBank/DDBJ whole genome shotgun (WGS) entry which is preliminary data.</text>
</comment>
<dbReference type="EMBL" id="BONP01000015">
    <property type="protein sequence ID" value="GIG40807.1"/>
    <property type="molecule type" value="Genomic_DNA"/>
</dbReference>
<keyword evidence="2" id="KW-1133">Transmembrane helix</keyword>
<accession>A0ABQ4DP89</accession>
<feature type="transmembrane region" description="Helical" evidence="2">
    <location>
        <begin position="135"/>
        <end position="157"/>
    </location>
</feature>
<gene>
    <name evidence="3" type="ORF">Cph01nite_25690</name>
</gene>
<dbReference type="RefSeq" id="WP_203674822.1">
    <property type="nucleotide sequence ID" value="NZ_BONP01000015.1"/>
</dbReference>
<proteinExistence type="predicted"/>